<protein>
    <submittedName>
        <fullName evidence="4">Putative cross-wall-targeting lipoprotein signal</fullName>
    </submittedName>
</protein>
<dbReference type="AlphaFoldDB" id="A0A0K8QPR0"/>
<feature type="compositionally biased region" description="Pro residues" evidence="1">
    <location>
        <begin position="103"/>
        <end position="123"/>
    </location>
</feature>
<dbReference type="RefSeq" id="WP_062537244.1">
    <property type="nucleotide sequence ID" value="NZ_DF970222.1"/>
</dbReference>
<dbReference type="EMBL" id="DF952392">
    <property type="protein sequence ID" value="GAN45804.1"/>
    <property type="molecule type" value="Genomic_DNA"/>
</dbReference>
<keyword evidence="2" id="KW-1133">Transmembrane helix</keyword>
<proteinExistence type="predicted"/>
<evidence type="ECO:0000256" key="1">
    <source>
        <dbReference type="SAM" id="MobiDB-lite"/>
    </source>
</evidence>
<dbReference type="EMBL" id="DF970222">
    <property type="protein sequence ID" value="GAP66656.1"/>
    <property type="molecule type" value="Genomic_DNA"/>
</dbReference>
<evidence type="ECO:0000256" key="2">
    <source>
        <dbReference type="SAM" id="Phobius"/>
    </source>
</evidence>
<organism evidence="4">
    <name type="scientific">Mizugakiibacter sediminis</name>
    <dbReference type="NCBI Taxonomy" id="1475481"/>
    <lineage>
        <taxon>Bacteria</taxon>
        <taxon>Pseudomonadati</taxon>
        <taxon>Pseudomonadota</taxon>
        <taxon>Gammaproteobacteria</taxon>
        <taxon>Lysobacterales</taxon>
        <taxon>Rhodanobacteraceae</taxon>
        <taxon>Mizugakiibacter</taxon>
    </lineage>
</organism>
<feature type="transmembrane region" description="Helical" evidence="2">
    <location>
        <begin position="53"/>
        <end position="75"/>
    </location>
</feature>
<name>A0A0K8QPR0_9GAMM</name>
<keyword evidence="5" id="KW-1185">Reference proteome</keyword>
<evidence type="ECO:0000313" key="4">
    <source>
        <dbReference type="EMBL" id="GAP66656.1"/>
    </source>
</evidence>
<keyword evidence="2" id="KW-0812">Transmembrane</keyword>
<gene>
    <name evidence="3" type="ORF">MBSD_2363</name>
    <name evidence="4" type="ORF">MBSD_n1967</name>
</gene>
<dbReference type="HOGENOM" id="CLU_054564_0_0_6"/>
<evidence type="ECO:0000313" key="3">
    <source>
        <dbReference type="EMBL" id="GAN45804.1"/>
    </source>
</evidence>
<feature type="compositionally biased region" description="Low complexity" evidence="1">
    <location>
        <begin position="280"/>
        <end position="310"/>
    </location>
</feature>
<feature type="region of interest" description="Disordered" evidence="1">
    <location>
        <begin position="246"/>
        <end position="310"/>
    </location>
</feature>
<dbReference type="OrthoDB" id="5949272at2"/>
<feature type="compositionally biased region" description="Low complexity" evidence="1">
    <location>
        <begin position="150"/>
        <end position="167"/>
    </location>
</feature>
<reference evidence="3" key="1">
    <citation type="submission" date="2015-03" db="EMBL/GenBank/DDBJ databases">
        <title>Draft genome sequence of Mizugakiibacter sediminis skMP5.</title>
        <authorList>
            <person name="Watanabe T."/>
            <person name="Kojima H."/>
            <person name="Fukui M."/>
        </authorList>
    </citation>
    <scope>NUCLEOTIDE SEQUENCE</scope>
    <source>
        <strain evidence="3">SkMP5</strain>
    </source>
</reference>
<sequence length="310" mass="33462">MHANTARTPATEHHRWQSPLPHAHAEVVVFDRLGHAMLREMGWRQPPRERFRFLFALLLALLLHIAALIGLRVGMRPHPLPPVPERPPADVIDVRLIEPLPPAPPAEVPPIEVPPAPRIPQRPPRATTPKPPPQAPNTLSATPPPRLFDAQGQPLVPQQPAAAPAPQFQARSFEAPRLMQHDSPVKYAPTRFEQDWAPRDESLLGEAVRKSTLEKRLIKLPGGYAVKCALVPLALAGGCGIAGPEQLSSFKRPEDDRQNLAPAHRLAGPDPKPDARACAEARAAGRPLAGCPTEAPASAASAAPSADDSK</sequence>
<evidence type="ECO:0000313" key="5">
    <source>
        <dbReference type="Proteomes" id="UP000253740"/>
    </source>
</evidence>
<reference evidence="4" key="2">
    <citation type="submission" date="2015-08" db="EMBL/GenBank/DDBJ databases">
        <title>Complete DNA Sequence of Pseudomonas syringae pv. actinidiae, the Causal Agent of Kiwifruit Canker Disease.</title>
        <authorList>
            <person name="Rikkerink E.H.A."/>
            <person name="Fineran P.C."/>
        </authorList>
    </citation>
    <scope>NUCLEOTIDE SEQUENCE</scope>
    <source>
        <strain evidence="4">SkMP5</strain>
    </source>
</reference>
<keyword evidence="4" id="KW-0449">Lipoprotein</keyword>
<feature type="region of interest" description="Disordered" evidence="1">
    <location>
        <begin position="103"/>
        <end position="167"/>
    </location>
</feature>
<dbReference type="STRING" id="1475481.GCA_000953855_02008"/>
<accession>A0A0K8QPR0</accession>
<keyword evidence="2" id="KW-0472">Membrane</keyword>
<dbReference type="Proteomes" id="UP000253740">
    <property type="component" value="Unassembled WGS sequence"/>
</dbReference>